<gene>
    <name evidence="2" type="ORF">ACFOSB_13305</name>
</gene>
<dbReference type="RefSeq" id="WP_322473510.1">
    <property type="nucleotide sequence ID" value="NZ_JBHRZG010000014.1"/>
</dbReference>
<organism evidence="2 3">
    <name type="scientific">Deinococcus rufus</name>
    <dbReference type="NCBI Taxonomy" id="2136097"/>
    <lineage>
        <taxon>Bacteria</taxon>
        <taxon>Thermotogati</taxon>
        <taxon>Deinococcota</taxon>
        <taxon>Deinococci</taxon>
        <taxon>Deinococcales</taxon>
        <taxon>Deinococcaceae</taxon>
        <taxon>Deinococcus</taxon>
    </lineage>
</organism>
<dbReference type="Proteomes" id="UP001595803">
    <property type="component" value="Unassembled WGS sequence"/>
</dbReference>
<evidence type="ECO:0000313" key="2">
    <source>
        <dbReference type="EMBL" id="MFC3833839.1"/>
    </source>
</evidence>
<protein>
    <submittedName>
        <fullName evidence="2">Uncharacterized protein</fullName>
    </submittedName>
</protein>
<sequence>MKSYLDEFRGAWVKDLSDKVLILENQIFYLGLSSSDGEYTSEEIKSAVDKLHGMLFNLIVSDYPMAKILDTSDLIIGAEGEGIELNGVPVSIVSSLMNQSKNEVNKIVKTINGSVKKRIPKRFEPELTGMAAGSVYFGLAAPKTAETGIFIGGEEIARDVKTAMDSIVLASNLVHNDISDFESQMMIDPALRDAALRAVGNLSPSSQSDIARLSIHGRVGGDLYKPVKLETKDRNRARQISDKPTSSSVTKSGNFIGSIREIDLDQRRFEVRSVEGLEDRQMIRCIYEESLESKIRSYLGHRVSVNGQYEVDSDNRPRLLYVESIFRESEPMPNLLDS</sequence>
<comment type="caution">
    <text evidence="2">The sequence shown here is derived from an EMBL/GenBank/DDBJ whole genome shotgun (WGS) entry which is preliminary data.</text>
</comment>
<name>A0ABV7ZA00_9DEIO</name>
<keyword evidence="3" id="KW-1185">Reference proteome</keyword>
<evidence type="ECO:0000313" key="3">
    <source>
        <dbReference type="Proteomes" id="UP001595803"/>
    </source>
</evidence>
<feature type="region of interest" description="Disordered" evidence="1">
    <location>
        <begin position="233"/>
        <end position="252"/>
    </location>
</feature>
<proteinExistence type="predicted"/>
<dbReference type="EMBL" id="JBHRZG010000014">
    <property type="protein sequence ID" value="MFC3833839.1"/>
    <property type="molecule type" value="Genomic_DNA"/>
</dbReference>
<evidence type="ECO:0000256" key="1">
    <source>
        <dbReference type="SAM" id="MobiDB-lite"/>
    </source>
</evidence>
<accession>A0ABV7ZA00</accession>
<feature type="compositionally biased region" description="Polar residues" evidence="1">
    <location>
        <begin position="242"/>
        <end position="252"/>
    </location>
</feature>
<reference evidence="3" key="1">
    <citation type="journal article" date="2019" name="Int. J. Syst. Evol. Microbiol.">
        <title>The Global Catalogue of Microorganisms (GCM) 10K type strain sequencing project: providing services to taxonomists for standard genome sequencing and annotation.</title>
        <authorList>
            <consortium name="The Broad Institute Genomics Platform"/>
            <consortium name="The Broad Institute Genome Sequencing Center for Infectious Disease"/>
            <person name="Wu L."/>
            <person name="Ma J."/>
        </authorList>
    </citation>
    <scope>NUCLEOTIDE SEQUENCE [LARGE SCALE GENOMIC DNA]</scope>
    <source>
        <strain evidence="3">CCTCC AB 2017081</strain>
    </source>
</reference>